<feature type="compositionally biased region" description="Basic and acidic residues" evidence="1">
    <location>
        <begin position="93"/>
        <end position="118"/>
    </location>
</feature>
<gene>
    <name evidence="5" type="ORF">IWW36_005404</name>
</gene>
<feature type="region of interest" description="Disordered" evidence="1">
    <location>
        <begin position="1"/>
        <end position="60"/>
    </location>
</feature>
<evidence type="ECO:0000256" key="1">
    <source>
        <dbReference type="SAM" id="MobiDB-lite"/>
    </source>
</evidence>
<protein>
    <recommendedName>
        <fullName evidence="7">Myb-like domain-containing protein</fullName>
    </recommendedName>
</protein>
<dbReference type="AlphaFoldDB" id="A0A9W8LWP0"/>
<evidence type="ECO:0000259" key="2">
    <source>
        <dbReference type="PROSITE" id="PS50090"/>
    </source>
</evidence>
<feature type="non-terminal residue" evidence="5">
    <location>
        <position position="252"/>
    </location>
</feature>
<dbReference type="SUPFAM" id="SSF46689">
    <property type="entry name" value="Homeodomain-like"/>
    <property type="match status" value="1"/>
</dbReference>
<comment type="caution">
    <text evidence="5">The sequence shown here is derived from an EMBL/GenBank/DDBJ whole genome shotgun (WGS) entry which is preliminary data.</text>
</comment>
<dbReference type="OrthoDB" id="272624at2759"/>
<accession>A0A9W8LWP0</accession>
<dbReference type="PANTHER" id="PTHR22929">
    <property type="entry name" value="RNA POLYMERASE III TRANSCRIPTION INITIATION FACTOR B"/>
    <property type="match status" value="1"/>
</dbReference>
<feature type="domain" description="HTH myb-type" evidence="4">
    <location>
        <begin position="198"/>
        <end position="252"/>
    </location>
</feature>
<feature type="region of interest" description="Disordered" evidence="1">
    <location>
        <begin position="89"/>
        <end position="145"/>
    </location>
</feature>
<evidence type="ECO:0008006" key="7">
    <source>
        <dbReference type="Google" id="ProtNLM"/>
    </source>
</evidence>
<dbReference type="GO" id="GO:0070898">
    <property type="term" value="P:RNA polymerase III preinitiation complex assembly"/>
    <property type="evidence" value="ECO:0007669"/>
    <property type="project" value="TreeGrafter"/>
</dbReference>
<evidence type="ECO:0000259" key="4">
    <source>
        <dbReference type="PROSITE" id="PS51294"/>
    </source>
</evidence>
<organism evidence="5 6">
    <name type="scientific">Coemansia brasiliensis</name>
    <dbReference type="NCBI Taxonomy" id="2650707"/>
    <lineage>
        <taxon>Eukaryota</taxon>
        <taxon>Fungi</taxon>
        <taxon>Fungi incertae sedis</taxon>
        <taxon>Zoopagomycota</taxon>
        <taxon>Kickxellomycotina</taxon>
        <taxon>Kickxellomycetes</taxon>
        <taxon>Kickxellales</taxon>
        <taxon>Kickxellaceae</taxon>
        <taxon>Coemansia</taxon>
    </lineage>
</organism>
<dbReference type="EMBL" id="JANBUW010001273">
    <property type="protein sequence ID" value="KAJ2843843.1"/>
    <property type="molecule type" value="Genomic_DNA"/>
</dbReference>
<evidence type="ECO:0000259" key="3">
    <source>
        <dbReference type="PROSITE" id="PS51293"/>
    </source>
</evidence>
<evidence type="ECO:0000313" key="5">
    <source>
        <dbReference type="EMBL" id="KAJ2843843.1"/>
    </source>
</evidence>
<dbReference type="InterPro" id="IPR039467">
    <property type="entry name" value="TFIIIB_B''_Myb"/>
</dbReference>
<dbReference type="PROSITE" id="PS51293">
    <property type="entry name" value="SANT"/>
    <property type="match status" value="1"/>
</dbReference>
<dbReference type="InterPro" id="IPR001005">
    <property type="entry name" value="SANT/Myb"/>
</dbReference>
<dbReference type="Pfam" id="PF15963">
    <property type="entry name" value="Myb_DNA-bind_7"/>
    <property type="match status" value="1"/>
</dbReference>
<dbReference type="PROSITE" id="PS50090">
    <property type="entry name" value="MYB_LIKE"/>
    <property type="match status" value="1"/>
</dbReference>
<dbReference type="SMART" id="SM00717">
    <property type="entry name" value="SANT"/>
    <property type="match status" value="1"/>
</dbReference>
<dbReference type="GO" id="GO:0001156">
    <property type="term" value="F:TFIIIC-class transcription factor complex binding"/>
    <property type="evidence" value="ECO:0007669"/>
    <property type="project" value="TreeGrafter"/>
</dbReference>
<dbReference type="InterPro" id="IPR017884">
    <property type="entry name" value="SANT_dom"/>
</dbReference>
<dbReference type="PROSITE" id="PS51294">
    <property type="entry name" value="HTH_MYB"/>
    <property type="match status" value="1"/>
</dbReference>
<dbReference type="Gene3D" id="1.10.10.60">
    <property type="entry name" value="Homeodomain-like"/>
    <property type="match status" value="1"/>
</dbReference>
<sequence length="252" mass="28929">MQQRPTGAPTVIETPAAVQRLSSLNSPGSSNLTHSTSPRTNKRQRTASASPEPVPLPRLKTVEDYRTLDLEEIRNLPMSYFCRDTRHGIPTKEFIDRENEGLRKLHEAQRTRTSREQSAEPEEEEEPIPKENEATDQEESAQANRMAAQVRIVDGKVVIDSDSLVISRSDMADGTDEPLELVDESERPRFTNSMSYVKQRTSRKRWSKEEVEEFYAAIRKYGSDFEMIASVMPGRNRYDIRNKFKKEEKLNP</sequence>
<dbReference type="GO" id="GO:0000126">
    <property type="term" value="C:transcription factor TFIIIB complex"/>
    <property type="evidence" value="ECO:0007669"/>
    <property type="project" value="TreeGrafter"/>
</dbReference>
<reference evidence="5" key="1">
    <citation type="submission" date="2022-07" db="EMBL/GenBank/DDBJ databases">
        <title>Phylogenomic reconstructions and comparative analyses of Kickxellomycotina fungi.</title>
        <authorList>
            <person name="Reynolds N.K."/>
            <person name="Stajich J.E."/>
            <person name="Barry K."/>
            <person name="Grigoriev I.V."/>
            <person name="Crous P."/>
            <person name="Smith M.E."/>
        </authorList>
    </citation>
    <scope>NUCLEOTIDE SEQUENCE</scope>
    <source>
        <strain evidence="5">NRRL 1566</strain>
    </source>
</reference>
<keyword evidence="6" id="KW-1185">Reference proteome</keyword>
<proteinExistence type="predicted"/>
<dbReference type="PANTHER" id="PTHR22929:SF0">
    <property type="entry name" value="TRANSCRIPTION FACTOR TFIIIB COMPONENT B'' HOMOLOG"/>
    <property type="match status" value="1"/>
</dbReference>
<feature type="domain" description="SANT" evidence="3">
    <location>
        <begin position="201"/>
        <end position="252"/>
    </location>
</feature>
<feature type="domain" description="Myb-like" evidence="2">
    <location>
        <begin position="198"/>
        <end position="248"/>
    </location>
</feature>
<evidence type="ECO:0000313" key="6">
    <source>
        <dbReference type="Proteomes" id="UP001139887"/>
    </source>
</evidence>
<feature type="compositionally biased region" description="Low complexity" evidence="1">
    <location>
        <begin position="21"/>
        <end position="32"/>
    </location>
</feature>
<dbReference type="InterPro" id="IPR009057">
    <property type="entry name" value="Homeodomain-like_sf"/>
</dbReference>
<dbReference type="CDD" id="cd00167">
    <property type="entry name" value="SANT"/>
    <property type="match status" value="1"/>
</dbReference>
<dbReference type="Proteomes" id="UP001139887">
    <property type="component" value="Unassembled WGS sequence"/>
</dbReference>
<name>A0A9W8LWP0_9FUNG</name>
<dbReference type="InterPro" id="IPR017930">
    <property type="entry name" value="Myb_dom"/>
</dbReference>